<organism evidence="10 11">
    <name type="scientific">Aspergillus keveii</name>
    <dbReference type="NCBI Taxonomy" id="714993"/>
    <lineage>
        <taxon>Eukaryota</taxon>
        <taxon>Fungi</taxon>
        <taxon>Dikarya</taxon>
        <taxon>Ascomycota</taxon>
        <taxon>Pezizomycotina</taxon>
        <taxon>Eurotiomycetes</taxon>
        <taxon>Eurotiomycetidae</taxon>
        <taxon>Eurotiales</taxon>
        <taxon>Aspergillaceae</taxon>
        <taxon>Aspergillus</taxon>
        <taxon>Aspergillus subgen. Nidulantes</taxon>
    </lineage>
</organism>
<evidence type="ECO:0000256" key="4">
    <source>
        <dbReference type="ARBA" id="ARBA00022771"/>
    </source>
</evidence>
<dbReference type="Proteomes" id="UP001610563">
    <property type="component" value="Unassembled WGS sequence"/>
</dbReference>
<dbReference type="Pfam" id="PF00096">
    <property type="entry name" value="zf-C2H2"/>
    <property type="match status" value="2"/>
</dbReference>
<keyword evidence="4 7" id="KW-0863">Zinc-finger</keyword>
<dbReference type="EMBL" id="JBFTWV010000053">
    <property type="protein sequence ID" value="KAL2793811.1"/>
    <property type="molecule type" value="Genomic_DNA"/>
</dbReference>
<dbReference type="PROSITE" id="PS50157">
    <property type="entry name" value="ZINC_FINGER_C2H2_2"/>
    <property type="match status" value="2"/>
</dbReference>
<proteinExistence type="predicted"/>
<evidence type="ECO:0000259" key="9">
    <source>
        <dbReference type="PROSITE" id="PS50157"/>
    </source>
</evidence>
<evidence type="ECO:0000256" key="7">
    <source>
        <dbReference type="PROSITE-ProRule" id="PRU00042"/>
    </source>
</evidence>
<name>A0ABR4G458_9EURO</name>
<evidence type="ECO:0000313" key="10">
    <source>
        <dbReference type="EMBL" id="KAL2793811.1"/>
    </source>
</evidence>
<dbReference type="PANTHER" id="PTHR40626">
    <property type="entry name" value="MIP31509P"/>
    <property type="match status" value="1"/>
</dbReference>
<evidence type="ECO:0000256" key="2">
    <source>
        <dbReference type="ARBA" id="ARBA00022723"/>
    </source>
</evidence>
<sequence length="756" mass="85106">MPRDSSATKSHQCLRCGKEFARLEHLQRHERSHTKEKPYQCTECDKAFTRKDLLTRHSRLTHSANRPATEDSSNTLLSPATFEAAQSSGDDYANPTMFLEPQVGGNFLMPGFTSSVHPQFTSDLGFGAGDLIPEPWLDEFTAFMDSIPIPSHPFSPSYQPMPTFSPDFRPSVAAAMTTQPFEPTMDVEPASEDAALEASLSPFSSRLPSLQPVESRSEHSPSTSPANIILVVTDACRAHFETELSKLNGLIPGDFMLPSRHTLGRLIAGYFNTFHEHYPFLHIPTLRLHSLSLELFMGICAVGARYAREPEMSTEIFRVTKAVVMERMRERRQVRSAKSTPISRGPNSLYTNTRTAAGTLGEFSVVDLHLTQAMLLLIAVATWFNREPETYEALSIRSMLDSLMREAGENWHEWVQAETVRRTTLVVFCFFNLHTIVFDLPPMMLASELNVQLPCSEQQWKASSQGAWQKALNANEEPPNFQAAFEGLFTDPKSPDYRILAQFSALGGCILIHGIIQRIWLVRNTWSPGARHTGLPLGNIEMFERALKAWSYYWEQDKERSIDPLSPHGPLSFTSTALLRLAYIRINMDLGPARALNTWDSHLIAQSLDRSPAPQRGDKITRAALHCAHALSIPVRLGIKFIARTQVVYWSNQHALCSLECAVMLAKWLEGVTRPHMSPPISAAEKRVLTFVAQLVAEADYRQTPDQVMQRKQRMSALCVRLWAKLYDCESVWEMVDLIGQSLGVYADILHQRYCQ</sequence>
<reference evidence="10 11" key="1">
    <citation type="submission" date="2024-07" db="EMBL/GenBank/DDBJ databases">
        <title>Section-level genome sequencing and comparative genomics of Aspergillus sections Usti and Cavernicolus.</title>
        <authorList>
            <consortium name="Lawrence Berkeley National Laboratory"/>
            <person name="Nybo J.L."/>
            <person name="Vesth T.C."/>
            <person name="Theobald S."/>
            <person name="Frisvad J.C."/>
            <person name="Larsen T.O."/>
            <person name="Kjaerboelling I."/>
            <person name="Rothschild-Mancinelli K."/>
            <person name="Lyhne E.K."/>
            <person name="Kogle M.E."/>
            <person name="Barry K."/>
            <person name="Clum A."/>
            <person name="Na H."/>
            <person name="Ledsgaard L."/>
            <person name="Lin J."/>
            <person name="Lipzen A."/>
            <person name="Kuo A."/>
            <person name="Riley R."/>
            <person name="Mondo S."/>
            <person name="Labutti K."/>
            <person name="Haridas S."/>
            <person name="Pangalinan J."/>
            <person name="Salamov A.A."/>
            <person name="Simmons B.A."/>
            <person name="Magnuson J.K."/>
            <person name="Chen J."/>
            <person name="Drula E."/>
            <person name="Henrissat B."/>
            <person name="Wiebenga A."/>
            <person name="Lubbers R.J."/>
            <person name="Gomes A.C."/>
            <person name="Makela M.R."/>
            <person name="Stajich J."/>
            <person name="Grigoriev I.V."/>
            <person name="Mortensen U.H."/>
            <person name="De Vries R.P."/>
            <person name="Baker S.E."/>
            <person name="Andersen M.R."/>
        </authorList>
    </citation>
    <scope>NUCLEOTIDE SEQUENCE [LARGE SCALE GENOMIC DNA]</scope>
    <source>
        <strain evidence="10 11">CBS 209.92</strain>
    </source>
</reference>
<keyword evidence="6" id="KW-0539">Nucleus</keyword>
<comment type="caution">
    <text evidence="10">The sequence shown here is derived from an EMBL/GenBank/DDBJ whole genome shotgun (WGS) entry which is preliminary data.</text>
</comment>
<feature type="compositionally biased region" description="Polar residues" evidence="8">
    <location>
        <begin position="61"/>
        <end position="77"/>
    </location>
</feature>
<dbReference type="SMART" id="SM00355">
    <property type="entry name" value="ZnF_C2H2"/>
    <property type="match status" value="2"/>
</dbReference>
<accession>A0ABR4G458</accession>
<dbReference type="PANTHER" id="PTHR40626:SF25">
    <property type="entry name" value="TRANSCRIPTION FACTOR, PUTATIVE (AFU_ORTHOLOGUE AFUA_3G02070)-RELATED"/>
    <property type="match status" value="1"/>
</dbReference>
<feature type="region of interest" description="Disordered" evidence="8">
    <location>
        <begin position="58"/>
        <end position="77"/>
    </location>
</feature>
<dbReference type="InterPro" id="IPR051059">
    <property type="entry name" value="VerF-like"/>
</dbReference>
<evidence type="ECO:0000313" key="11">
    <source>
        <dbReference type="Proteomes" id="UP001610563"/>
    </source>
</evidence>
<dbReference type="CDD" id="cd12148">
    <property type="entry name" value="fungal_TF_MHR"/>
    <property type="match status" value="1"/>
</dbReference>
<evidence type="ECO:0000256" key="5">
    <source>
        <dbReference type="ARBA" id="ARBA00022833"/>
    </source>
</evidence>
<dbReference type="Gene3D" id="3.30.160.60">
    <property type="entry name" value="Classic Zinc Finger"/>
    <property type="match status" value="2"/>
</dbReference>
<dbReference type="SUPFAM" id="SSF57667">
    <property type="entry name" value="beta-beta-alpha zinc fingers"/>
    <property type="match status" value="1"/>
</dbReference>
<evidence type="ECO:0000256" key="8">
    <source>
        <dbReference type="SAM" id="MobiDB-lite"/>
    </source>
</evidence>
<evidence type="ECO:0000256" key="3">
    <source>
        <dbReference type="ARBA" id="ARBA00022737"/>
    </source>
</evidence>
<keyword evidence="5" id="KW-0862">Zinc</keyword>
<feature type="domain" description="C2H2-type" evidence="9">
    <location>
        <begin position="39"/>
        <end position="67"/>
    </location>
</feature>
<feature type="domain" description="C2H2-type" evidence="9">
    <location>
        <begin position="11"/>
        <end position="38"/>
    </location>
</feature>
<dbReference type="InterPro" id="IPR013087">
    <property type="entry name" value="Znf_C2H2_type"/>
</dbReference>
<keyword evidence="2" id="KW-0479">Metal-binding</keyword>
<dbReference type="PROSITE" id="PS00028">
    <property type="entry name" value="ZINC_FINGER_C2H2_1"/>
    <property type="match status" value="2"/>
</dbReference>
<protein>
    <recommendedName>
        <fullName evidence="9">C2H2-type domain-containing protein</fullName>
    </recommendedName>
</protein>
<dbReference type="Pfam" id="PF04082">
    <property type="entry name" value="Fungal_trans"/>
    <property type="match status" value="1"/>
</dbReference>
<gene>
    <name evidence="10" type="ORF">BJX66DRAFT_325834</name>
</gene>
<keyword evidence="3" id="KW-0677">Repeat</keyword>
<dbReference type="InterPro" id="IPR007219">
    <property type="entry name" value="XnlR_reg_dom"/>
</dbReference>
<dbReference type="InterPro" id="IPR036236">
    <property type="entry name" value="Znf_C2H2_sf"/>
</dbReference>
<evidence type="ECO:0000256" key="1">
    <source>
        <dbReference type="ARBA" id="ARBA00004123"/>
    </source>
</evidence>
<comment type="subcellular location">
    <subcellularLocation>
        <location evidence="1">Nucleus</location>
    </subcellularLocation>
</comment>
<keyword evidence="11" id="KW-1185">Reference proteome</keyword>
<evidence type="ECO:0000256" key="6">
    <source>
        <dbReference type="ARBA" id="ARBA00023242"/>
    </source>
</evidence>